<dbReference type="InterPro" id="IPR036390">
    <property type="entry name" value="WH_DNA-bd_sf"/>
</dbReference>
<dbReference type="GO" id="GO:0003700">
    <property type="term" value="F:DNA-binding transcription factor activity"/>
    <property type="evidence" value="ECO:0007669"/>
    <property type="project" value="InterPro"/>
</dbReference>
<gene>
    <name evidence="2" type="ORF">G5V58_02200</name>
</gene>
<keyword evidence="2" id="KW-0238">DNA-binding</keyword>
<dbReference type="PANTHER" id="PTHR33164">
    <property type="entry name" value="TRANSCRIPTIONAL REGULATOR, MARR FAMILY"/>
    <property type="match status" value="1"/>
</dbReference>
<dbReference type="InterPro" id="IPR039422">
    <property type="entry name" value="MarR/SlyA-like"/>
</dbReference>
<evidence type="ECO:0000259" key="1">
    <source>
        <dbReference type="PROSITE" id="PS50995"/>
    </source>
</evidence>
<dbReference type="RefSeq" id="WP_165228371.1">
    <property type="nucleotide sequence ID" value="NZ_CP049257.1"/>
</dbReference>
<dbReference type="PANTHER" id="PTHR33164:SF43">
    <property type="entry name" value="HTH-TYPE TRANSCRIPTIONAL REPRESSOR YETL"/>
    <property type="match status" value="1"/>
</dbReference>
<dbReference type="GO" id="GO:0006950">
    <property type="term" value="P:response to stress"/>
    <property type="evidence" value="ECO:0007669"/>
    <property type="project" value="TreeGrafter"/>
</dbReference>
<keyword evidence="3" id="KW-1185">Reference proteome</keyword>
<dbReference type="AlphaFoldDB" id="A0A6G6W9G6"/>
<reference evidence="2 3" key="1">
    <citation type="submission" date="2020-02" db="EMBL/GenBank/DDBJ databases">
        <title>Full genome sequence of Nocardioides sp. R-3366.</title>
        <authorList>
            <person name="Im W.-T."/>
        </authorList>
    </citation>
    <scope>NUCLEOTIDE SEQUENCE [LARGE SCALE GENOMIC DNA]</scope>
    <source>
        <strain evidence="2 3">R-3366</strain>
    </source>
</reference>
<dbReference type="KEGG" id="nano:G5V58_02200"/>
<dbReference type="Proteomes" id="UP000502996">
    <property type="component" value="Chromosome"/>
</dbReference>
<organism evidence="2 3">
    <name type="scientific">Nocardioides anomalus</name>
    <dbReference type="NCBI Taxonomy" id="2712223"/>
    <lineage>
        <taxon>Bacteria</taxon>
        <taxon>Bacillati</taxon>
        <taxon>Actinomycetota</taxon>
        <taxon>Actinomycetes</taxon>
        <taxon>Propionibacteriales</taxon>
        <taxon>Nocardioidaceae</taxon>
        <taxon>Nocardioides</taxon>
    </lineage>
</organism>
<proteinExistence type="predicted"/>
<dbReference type="GO" id="GO:0003677">
    <property type="term" value="F:DNA binding"/>
    <property type="evidence" value="ECO:0007669"/>
    <property type="project" value="UniProtKB-KW"/>
</dbReference>
<feature type="domain" description="HTH marR-type" evidence="1">
    <location>
        <begin position="1"/>
        <end position="139"/>
    </location>
</feature>
<dbReference type="SUPFAM" id="SSF46785">
    <property type="entry name" value="Winged helix' DNA-binding domain"/>
    <property type="match status" value="1"/>
</dbReference>
<dbReference type="Pfam" id="PF12802">
    <property type="entry name" value="MarR_2"/>
    <property type="match status" value="1"/>
</dbReference>
<dbReference type="EMBL" id="CP049257">
    <property type="protein sequence ID" value="QIG41745.1"/>
    <property type="molecule type" value="Genomic_DNA"/>
</dbReference>
<evidence type="ECO:0000313" key="2">
    <source>
        <dbReference type="EMBL" id="QIG41745.1"/>
    </source>
</evidence>
<name>A0A6G6W9G6_9ACTN</name>
<dbReference type="InterPro" id="IPR036388">
    <property type="entry name" value="WH-like_DNA-bd_sf"/>
</dbReference>
<dbReference type="SMART" id="SM00347">
    <property type="entry name" value="HTH_MARR"/>
    <property type="match status" value="1"/>
</dbReference>
<protein>
    <submittedName>
        <fullName evidence="2">Winged helix DNA-binding protein</fullName>
    </submittedName>
</protein>
<dbReference type="Gene3D" id="1.10.10.10">
    <property type="entry name" value="Winged helix-like DNA-binding domain superfamily/Winged helix DNA-binding domain"/>
    <property type="match status" value="1"/>
</dbReference>
<accession>A0A6G6W9G6</accession>
<dbReference type="PROSITE" id="PS50995">
    <property type="entry name" value="HTH_MARR_2"/>
    <property type="match status" value="1"/>
</dbReference>
<sequence>MDSPGVRLALLLLSGYQRLVDEVTGELARQGHVDFRSSHEYALTAVGAGATTISEVGRRLGVSKQAAAKTVGLLVDRGYLSRAEDPDDARSTRLELTPSGREVSRLGAAVFDTLRARWAERVGLEGVEEVERLLGDLVGDAPVDPGSPGWVSQVAG</sequence>
<dbReference type="InterPro" id="IPR000835">
    <property type="entry name" value="HTH_MarR-typ"/>
</dbReference>
<evidence type="ECO:0000313" key="3">
    <source>
        <dbReference type="Proteomes" id="UP000502996"/>
    </source>
</evidence>